<reference evidence="2" key="1">
    <citation type="submission" date="2011-08" db="EMBL/GenBank/DDBJ databases">
        <authorList>
            <person name="Hoffman M."/>
            <person name="Strain E.A."/>
            <person name="Brown E."/>
            <person name="Allard M.W."/>
        </authorList>
    </citation>
    <scope>NUCLEOTIDE SEQUENCE</scope>
    <source>
        <strain evidence="2">ATCC 19109</strain>
    </source>
</reference>
<protein>
    <submittedName>
        <fullName evidence="1">Uncharacterized protein</fullName>
    </submittedName>
</protein>
<name>F9T5B6_9VIBR</name>
<dbReference type="Proteomes" id="UP000030071">
    <property type="component" value="Plasmid p57"/>
</dbReference>
<organism evidence="1 4">
    <name type="scientific">Vibrio tubiashii ATCC 19109</name>
    <dbReference type="NCBI Taxonomy" id="1051646"/>
    <lineage>
        <taxon>Bacteria</taxon>
        <taxon>Pseudomonadati</taxon>
        <taxon>Pseudomonadota</taxon>
        <taxon>Gammaproteobacteria</taxon>
        <taxon>Vibrionales</taxon>
        <taxon>Vibrionaceae</taxon>
        <taxon>Vibrio</taxon>
        <taxon>Vibrio oreintalis group</taxon>
    </lineage>
</organism>
<evidence type="ECO:0000313" key="1">
    <source>
        <dbReference type="EMBL" id="AIW17469.1"/>
    </source>
</evidence>
<proteinExistence type="predicted"/>
<sequence length="119" mass="13824">MPCILKTKRRSQSRNVTYCNKVVFEQAEHFHTITAAKNSGGKVCQSCLKQWRIERPIKVSSAKARKRPKKKRRAFEGKQLIAKPCPERIECYSLDIDEQRLDITTVFKLRTIALYIANN</sequence>
<geneLocation type="plasmid" evidence="1 4">
    <name>p57</name>
</geneLocation>
<dbReference type="KEGG" id="vtu:IX91_25775"/>
<reference evidence="2 3" key="2">
    <citation type="journal article" date="2012" name="Int. J. Syst. Evol. Microbiol.">
        <title>Vibrio caribbeanicus sp. nov., isolated from the marine sponge Scleritoderma cyanea.</title>
        <authorList>
            <person name="Hoffmann M."/>
            <person name="Monday S.R."/>
            <person name="Allard M.W."/>
            <person name="Strain E.A."/>
            <person name="Whittaker P."/>
            <person name="Naum M."/>
            <person name="McCarthy P.J."/>
            <person name="Lopez J.V."/>
            <person name="Fischer M."/>
            <person name="Brown E.W."/>
        </authorList>
    </citation>
    <scope>NUCLEOTIDE SEQUENCE [LARGE SCALE GENOMIC DNA]</scope>
    <source>
        <strain evidence="2 3">ATCC 19109</strain>
    </source>
</reference>
<dbReference type="AlphaFoldDB" id="F9T5B6"/>
<evidence type="ECO:0000313" key="4">
    <source>
        <dbReference type="Proteomes" id="UP000030071"/>
    </source>
</evidence>
<evidence type="ECO:0000313" key="3">
    <source>
        <dbReference type="Proteomes" id="UP000003836"/>
    </source>
</evidence>
<dbReference type="HOGENOM" id="CLU_2060510_0_0_6"/>
<keyword evidence="3" id="KW-1185">Reference proteome</keyword>
<keyword evidence="1" id="KW-0614">Plasmid</keyword>
<gene>
    <name evidence="1" type="ORF">IX91_25775</name>
    <name evidence="2" type="ORF">VITU9109_21244</name>
</gene>
<reference evidence="1 4" key="3">
    <citation type="submission" date="2014-08" db="EMBL/GenBank/DDBJ databases">
        <title>First Complete Genome Sequence of the Shellfish Pathogen Vibrio tubiashii.</title>
        <authorList>
            <person name="Richards G.P."/>
            <person name="Needleman D.S."/>
            <person name="Watson M.A."/>
            <person name="Bono J.L."/>
        </authorList>
    </citation>
    <scope>NUCLEOTIDE SEQUENCE [LARGE SCALE GENOMIC DNA]</scope>
    <source>
        <strain evidence="1 4">ATCC 19109</strain>
        <plasmid evidence="1">p57</plasmid>
        <plasmid evidence="4">Plasmid p57</plasmid>
    </source>
</reference>
<dbReference type="EMBL" id="AFWI01000146">
    <property type="protein sequence ID" value="EGU55313.1"/>
    <property type="molecule type" value="Genomic_DNA"/>
</dbReference>
<accession>F9T5B6</accession>
<dbReference type="Proteomes" id="UP000003836">
    <property type="component" value="Unassembled WGS sequence"/>
</dbReference>
<dbReference type="EMBL" id="CP009358">
    <property type="protein sequence ID" value="AIW17469.1"/>
    <property type="molecule type" value="Genomic_DNA"/>
</dbReference>
<dbReference type="PATRIC" id="fig|1051646.9.peg.5169"/>
<evidence type="ECO:0000313" key="2">
    <source>
        <dbReference type="EMBL" id="EGU55313.1"/>
    </source>
</evidence>